<organism evidence="18 19">
    <name type="scientific">Blepharisma stoltei</name>
    <dbReference type="NCBI Taxonomy" id="1481888"/>
    <lineage>
        <taxon>Eukaryota</taxon>
        <taxon>Sar</taxon>
        <taxon>Alveolata</taxon>
        <taxon>Ciliophora</taxon>
        <taxon>Postciliodesmatophora</taxon>
        <taxon>Heterotrichea</taxon>
        <taxon>Heterotrichida</taxon>
        <taxon>Blepharismidae</taxon>
        <taxon>Blepharisma</taxon>
    </lineage>
</organism>
<dbReference type="GO" id="GO:0006886">
    <property type="term" value="P:intracellular protein transport"/>
    <property type="evidence" value="ECO:0007669"/>
    <property type="project" value="InterPro"/>
</dbReference>
<protein>
    <recommendedName>
        <fullName evidence="20">GTP-binding protein sar1</fullName>
    </recommendedName>
</protein>
<name>A0AAU9JC05_9CILI</name>
<dbReference type="GO" id="GO:0000139">
    <property type="term" value="C:Golgi membrane"/>
    <property type="evidence" value="ECO:0007669"/>
    <property type="project" value="UniProtKB-SubCell"/>
</dbReference>
<evidence type="ECO:0000256" key="6">
    <source>
        <dbReference type="ARBA" id="ARBA00022801"/>
    </source>
</evidence>
<keyword evidence="11 15" id="KW-0342">GTP-binding</keyword>
<dbReference type="InterPro" id="IPR006689">
    <property type="entry name" value="Small_GTPase_ARF/SAR"/>
</dbReference>
<gene>
    <name evidence="18" type="ORF">BSTOLATCC_MIC31774</name>
</gene>
<proteinExistence type="inferred from homology"/>
<evidence type="ECO:0000256" key="5">
    <source>
        <dbReference type="ARBA" id="ARBA00022741"/>
    </source>
</evidence>
<keyword evidence="6" id="KW-0378">Hydrolase</keyword>
<evidence type="ECO:0000256" key="9">
    <source>
        <dbReference type="ARBA" id="ARBA00022927"/>
    </source>
</evidence>
<evidence type="ECO:0000256" key="13">
    <source>
        <dbReference type="PIRSR" id="PIRSR606687-1"/>
    </source>
</evidence>
<dbReference type="PANTHER" id="PTHR45684">
    <property type="entry name" value="RE74312P"/>
    <property type="match status" value="1"/>
</dbReference>
<dbReference type="AlphaFoldDB" id="A0AAU9JC05"/>
<dbReference type="InterPro" id="IPR006687">
    <property type="entry name" value="Small_GTPase_SAR1"/>
</dbReference>
<sequence>MFLLNWFYSALGYLGLYYKNAKLVFLGLDNAGKSTLLKMLKDDKAEELLPTIHPQSEELVMGSIRFHTVDLGGHEIARKIWTDYLGLVDGIVFVVDSSDRERFELAKSELDGLLKLEELQDVPFAILGNKIDLDEAANEDELRLELGLQSYGFINKSGKHPEGLRPVELFMCSVRRRTGYVEAFRWLSQFLK</sequence>
<feature type="binding site" evidence="14">
    <location>
        <position position="30"/>
    </location>
    <ligand>
        <name>GTP</name>
        <dbReference type="ChEBI" id="CHEBI:37565"/>
    </ligand>
</feature>
<evidence type="ECO:0008006" key="20">
    <source>
        <dbReference type="Google" id="ProtNLM"/>
    </source>
</evidence>
<evidence type="ECO:0000256" key="12">
    <source>
        <dbReference type="ARBA" id="ARBA00023136"/>
    </source>
</evidence>
<dbReference type="SUPFAM" id="SSF52540">
    <property type="entry name" value="P-loop containing nucleoside triphosphate hydrolases"/>
    <property type="match status" value="1"/>
</dbReference>
<feature type="binding site" evidence="13">
    <location>
        <position position="29"/>
    </location>
    <ligand>
        <name>Mg(2+)</name>
        <dbReference type="ChEBI" id="CHEBI:18420"/>
    </ligand>
</feature>
<evidence type="ECO:0000256" key="3">
    <source>
        <dbReference type="ARBA" id="ARBA00007507"/>
    </source>
</evidence>
<feature type="binding site" evidence="14">
    <location>
        <position position="130"/>
    </location>
    <ligand>
        <name>GTP</name>
        <dbReference type="ChEBI" id="CHEBI:37565"/>
    </ligand>
</feature>
<keyword evidence="8 17" id="KW-0931">ER-Golgi transport</keyword>
<dbReference type="PROSITE" id="PS51417">
    <property type="entry name" value="ARF"/>
    <property type="match status" value="1"/>
</dbReference>
<feature type="binding site" evidence="15">
    <location>
        <position position="73"/>
    </location>
    <ligand>
        <name>GTP</name>
        <dbReference type="ChEBI" id="CHEBI:37565"/>
    </ligand>
</feature>
<feature type="binding site" evidence="14">
    <location>
        <position position="33"/>
    </location>
    <ligand>
        <name>GTP</name>
        <dbReference type="ChEBI" id="CHEBI:37565"/>
    </ligand>
</feature>
<dbReference type="SMART" id="SM00178">
    <property type="entry name" value="SAR"/>
    <property type="match status" value="1"/>
</dbReference>
<feature type="binding site" evidence="16">
    <location>
        <position position="51"/>
    </location>
    <ligand>
        <name>Mg(2+)</name>
        <dbReference type="ChEBI" id="CHEBI:18420"/>
    </ligand>
</feature>
<dbReference type="GO" id="GO:0005525">
    <property type="term" value="F:GTP binding"/>
    <property type="evidence" value="ECO:0007669"/>
    <property type="project" value="UniProtKB-KW"/>
</dbReference>
<feature type="binding site" evidence="14">
    <location>
        <position position="129"/>
    </location>
    <ligand>
        <name>GTP</name>
        <dbReference type="ChEBI" id="CHEBI:37565"/>
    </ligand>
</feature>
<evidence type="ECO:0000313" key="19">
    <source>
        <dbReference type="Proteomes" id="UP001162131"/>
    </source>
</evidence>
<dbReference type="CDD" id="cd00879">
    <property type="entry name" value="Sar1"/>
    <property type="match status" value="1"/>
</dbReference>
<feature type="binding site" evidence="14">
    <location>
        <position position="35"/>
    </location>
    <ligand>
        <name>GTP</name>
        <dbReference type="ChEBI" id="CHEBI:37565"/>
    </ligand>
</feature>
<evidence type="ECO:0000256" key="16">
    <source>
        <dbReference type="PIRSR" id="PIRSR606689-2"/>
    </source>
</evidence>
<keyword evidence="5 14" id="KW-0547">Nucleotide-binding</keyword>
<keyword evidence="13" id="KW-0460">Magnesium</keyword>
<evidence type="ECO:0000256" key="2">
    <source>
        <dbReference type="ARBA" id="ARBA00004406"/>
    </source>
</evidence>
<evidence type="ECO:0000256" key="7">
    <source>
        <dbReference type="ARBA" id="ARBA00022824"/>
    </source>
</evidence>
<comment type="caution">
    <text evidence="18">The sequence shown here is derived from an EMBL/GenBank/DDBJ whole genome shotgun (WGS) entry which is preliminary data.</text>
</comment>
<dbReference type="PROSITE" id="PS51422">
    <property type="entry name" value="SAR1"/>
    <property type="match status" value="1"/>
</dbReference>
<feature type="binding site" evidence="16">
    <location>
        <position position="34"/>
    </location>
    <ligand>
        <name>Mg(2+)</name>
        <dbReference type="ChEBI" id="CHEBI:18420"/>
    </ligand>
</feature>
<evidence type="ECO:0000256" key="10">
    <source>
        <dbReference type="ARBA" id="ARBA00023034"/>
    </source>
</evidence>
<evidence type="ECO:0000256" key="4">
    <source>
        <dbReference type="ARBA" id="ARBA00022448"/>
    </source>
</evidence>
<dbReference type="EMBL" id="CAJZBQ010000032">
    <property type="protein sequence ID" value="CAG9322651.1"/>
    <property type="molecule type" value="Genomic_DNA"/>
</dbReference>
<dbReference type="Pfam" id="PF00025">
    <property type="entry name" value="Arf"/>
    <property type="match status" value="1"/>
</dbReference>
<feature type="binding site" evidence="14">
    <location>
        <position position="32"/>
    </location>
    <ligand>
        <name>GTP</name>
        <dbReference type="ChEBI" id="CHEBI:37565"/>
    </ligand>
</feature>
<keyword evidence="10 17" id="KW-0333">Golgi apparatus</keyword>
<evidence type="ECO:0000256" key="14">
    <source>
        <dbReference type="PIRSR" id="PIRSR606687-2"/>
    </source>
</evidence>
<feature type="binding site" evidence="15">
    <location>
        <begin position="27"/>
        <end position="34"/>
    </location>
    <ligand>
        <name>GTP</name>
        <dbReference type="ChEBI" id="CHEBI:37565"/>
    </ligand>
</feature>
<dbReference type="FunFam" id="3.40.50.300:FF:000161">
    <property type="entry name" value="Small COPII coat GTPase"/>
    <property type="match status" value="1"/>
</dbReference>
<dbReference type="PRINTS" id="PR00328">
    <property type="entry name" value="SAR1GTPBP"/>
</dbReference>
<dbReference type="InterPro" id="IPR005225">
    <property type="entry name" value="Small_GTP-bd"/>
</dbReference>
<evidence type="ECO:0000256" key="17">
    <source>
        <dbReference type="RuleBase" id="RU003926"/>
    </source>
</evidence>
<keyword evidence="9 17" id="KW-0653">Protein transport</keyword>
<dbReference type="GO" id="GO:0005789">
    <property type="term" value="C:endoplasmic reticulum membrane"/>
    <property type="evidence" value="ECO:0007669"/>
    <property type="project" value="UniProtKB-SubCell"/>
</dbReference>
<keyword evidence="19" id="KW-1185">Reference proteome</keyword>
<evidence type="ECO:0000256" key="11">
    <source>
        <dbReference type="ARBA" id="ARBA00023134"/>
    </source>
</evidence>
<dbReference type="GO" id="GO:0046872">
    <property type="term" value="F:metal ion binding"/>
    <property type="evidence" value="ECO:0007669"/>
    <property type="project" value="UniProtKB-KW"/>
</dbReference>
<evidence type="ECO:0000256" key="1">
    <source>
        <dbReference type="ARBA" id="ARBA00004395"/>
    </source>
</evidence>
<comment type="similarity">
    <text evidence="3 17">Belongs to the small GTPase superfamily. SAR1 family.</text>
</comment>
<feature type="binding site" evidence="14">
    <location>
        <position position="174"/>
    </location>
    <ligand>
        <name>GTP</name>
        <dbReference type="ChEBI" id="CHEBI:37565"/>
    </ligand>
</feature>
<dbReference type="Proteomes" id="UP001162131">
    <property type="component" value="Unassembled WGS sequence"/>
</dbReference>
<feature type="binding site" evidence="15">
    <location>
        <begin position="129"/>
        <end position="132"/>
    </location>
    <ligand>
        <name>GTP</name>
        <dbReference type="ChEBI" id="CHEBI:37565"/>
    </ligand>
</feature>
<keyword evidence="7 17" id="KW-0256">Endoplasmic reticulum</keyword>
<evidence type="ECO:0000313" key="18">
    <source>
        <dbReference type="EMBL" id="CAG9322651.1"/>
    </source>
</evidence>
<dbReference type="GO" id="GO:0016192">
    <property type="term" value="P:vesicle-mediated transport"/>
    <property type="evidence" value="ECO:0007669"/>
    <property type="project" value="UniProtKB-KW"/>
</dbReference>
<dbReference type="Gene3D" id="3.40.50.300">
    <property type="entry name" value="P-loop containing nucleotide triphosphate hydrolases"/>
    <property type="match status" value="1"/>
</dbReference>
<keyword evidence="12" id="KW-0472">Membrane</keyword>
<comment type="subcellular location">
    <subcellularLocation>
        <location evidence="2">Endoplasmic reticulum membrane</location>
        <topology evidence="2">Peripheral membrane protein</topology>
    </subcellularLocation>
    <subcellularLocation>
        <location evidence="1">Golgi apparatus membrane</location>
        <topology evidence="1">Peripheral membrane protein</topology>
    </subcellularLocation>
</comment>
<keyword evidence="4 17" id="KW-0813">Transport</keyword>
<feature type="binding site" evidence="14">
    <location>
        <position position="132"/>
    </location>
    <ligand>
        <name>GTP</name>
        <dbReference type="ChEBI" id="CHEBI:37565"/>
    </ligand>
</feature>
<dbReference type="InterPro" id="IPR027417">
    <property type="entry name" value="P-loop_NTPase"/>
</dbReference>
<evidence type="ECO:0000256" key="15">
    <source>
        <dbReference type="PIRSR" id="PIRSR606689-1"/>
    </source>
</evidence>
<accession>A0AAU9JC05</accession>
<dbReference type="NCBIfam" id="TIGR00231">
    <property type="entry name" value="small_GTP"/>
    <property type="match status" value="1"/>
</dbReference>
<dbReference type="SMART" id="SM00177">
    <property type="entry name" value="ARF"/>
    <property type="match status" value="1"/>
</dbReference>
<evidence type="ECO:0000256" key="8">
    <source>
        <dbReference type="ARBA" id="ARBA00022892"/>
    </source>
</evidence>
<reference evidence="18" key="1">
    <citation type="submission" date="2021-09" db="EMBL/GenBank/DDBJ databases">
        <authorList>
            <consortium name="AG Swart"/>
            <person name="Singh M."/>
            <person name="Singh A."/>
            <person name="Seah K."/>
            <person name="Emmerich C."/>
        </authorList>
    </citation>
    <scope>NUCLEOTIDE SEQUENCE</scope>
    <source>
        <strain evidence="18">ATCC30299</strain>
    </source>
</reference>
<dbReference type="GO" id="GO:0003924">
    <property type="term" value="F:GTPase activity"/>
    <property type="evidence" value="ECO:0007669"/>
    <property type="project" value="InterPro"/>
</dbReference>
<keyword evidence="13" id="KW-0479">Metal-binding</keyword>